<dbReference type="AlphaFoldDB" id="A0A3M7SSS4"/>
<dbReference type="EMBL" id="REGN01000820">
    <property type="protein sequence ID" value="RNA38796.1"/>
    <property type="molecule type" value="Genomic_DNA"/>
</dbReference>
<name>A0A3M7SSS4_BRAPC</name>
<comment type="caution">
    <text evidence="1">The sequence shown here is derived from an EMBL/GenBank/DDBJ whole genome shotgun (WGS) entry which is preliminary data.</text>
</comment>
<dbReference type="Proteomes" id="UP000276133">
    <property type="component" value="Unassembled WGS sequence"/>
</dbReference>
<evidence type="ECO:0000313" key="1">
    <source>
        <dbReference type="EMBL" id="RNA38796.1"/>
    </source>
</evidence>
<protein>
    <submittedName>
        <fullName evidence="1">Uncharacterized protein</fullName>
    </submittedName>
</protein>
<sequence length="72" mass="8766">MVIHVRNEKKTILNFPMVTALKLSCPTCLNIEQFRKERKNFKKKQVHNRERLRIFPPEKVEKFIGICFFKKF</sequence>
<accession>A0A3M7SSS4</accession>
<proteinExistence type="predicted"/>
<evidence type="ECO:0000313" key="2">
    <source>
        <dbReference type="Proteomes" id="UP000276133"/>
    </source>
</evidence>
<gene>
    <name evidence="1" type="ORF">BpHYR1_035749</name>
</gene>
<keyword evidence="2" id="KW-1185">Reference proteome</keyword>
<organism evidence="1 2">
    <name type="scientific">Brachionus plicatilis</name>
    <name type="common">Marine rotifer</name>
    <name type="synonym">Brachionus muelleri</name>
    <dbReference type="NCBI Taxonomy" id="10195"/>
    <lineage>
        <taxon>Eukaryota</taxon>
        <taxon>Metazoa</taxon>
        <taxon>Spiralia</taxon>
        <taxon>Gnathifera</taxon>
        <taxon>Rotifera</taxon>
        <taxon>Eurotatoria</taxon>
        <taxon>Monogononta</taxon>
        <taxon>Pseudotrocha</taxon>
        <taxon>Ploima</taxon>
        <taxon>Brachionidae</taxon>
        <taxon>Brachionus</taxon>
    </lineage>
</organism>
<reference evidence="1 2" key="1">
    <citation type="journal article" date="2018" name="Sci. Rep.">
        <title>Genomic signatures of local adaptation to the degree of environmental predictability in rotifers.</title>
        <authorList>
            <person name="Franch-Gras L."/>
            <person name="Hahn C."/>
            <person name="Garcia-Roger E.M."/>
            <person name="Carmona M.J."/>
            <person name="Serra M."/>
            <person name="Gomez A."/>
        </authorList>
    </citation>
    <scope>NUCLEOTIDE SEQUENCE [LARGE SCALE GENOMIC DNA]</scope>
    <source>
        <strain evidence="1">HYR1</strain>
    </source>
</reference>